<dbReference type="InterPro" id="IPR057373">
    <property type="entry name" value="ZNFX1"/>
</dbReference>
<accession>A0ABR4PH45</accession>
<evidence type="ECO:0000313" key="6">
    <source>
        <dbReference type="Proteomes" id="UP001629113"/>
    </source>
</evidence>
<dbReference type="Pfam" id="PF25396">
    <property type="entry name" value="ZNFX1"/>
    <property type="match status" value="1"/>
</dbReference>
<evidence type="ECO:0000259" key="2">
    <source>
        <dbReference type="Pfam" id="PF13086"/>
    </source>
</evidence>
<evidence type="ECO:0000259" key="4">
    <source>
        <dbReference type="Pfam" id="PF25396"/>
    </source>
</evidence>
<proteinExistence type="predicted"/>
<dbReference type="Gene3D" id="3.40.50.300">
    <property type="entry name" value="P-loop containing nucleotide triphosphate hydrolases"/>
    <property type="match status" value="3"/>
</dbReference>
<sequence length="1244" mass="139152">MATAGRDEEDRRILKTHVNKHYAGGGNFHEKWRNLPEIPTSSEIMPTVAAIQVDNDLSDGEDLDEAVDEACNGPLPSNPLIGAWASKKAYVGTHYRLLREDAVGPLRNSVAFFKEHPTMQDDGDTCVYTSVYFKGLQVSNQGVGFRVEFSYERAGKRIRWEQSKRLQQGTLLAMSPQRDCFKSVCKLVTVAARPIRGGLDQNPPSVDLFWANPEEAEFQPGEPWIMVESRQGYYEASRHMLVALQKVMTEDTPLQDYILTPQQNETLDAVPNHLKEQSIMDLSSLITTTVPPEEQKDARLAATESSLDFIDVLKEIPEIPMTGLDYSQKIALNRMLANRLAIVQGPPGTGKTFVSVAALIVLIDNLKEGDPPIVVAAQTNHALDQLLNHILLLKEDILRLGGRSDRENTEIQKRTMYELRQSCKEKAGGKGLRFAINQLKSRLSDFTDILEPFLKEDPITDEILRDFEVLTKEQFDSLRDETWVEDKEEELNGSKLLIWLGIGNLVPLDHAPAINMGLEEEAIDLEFEQLQELELENGEPPEPDDADALRGTWVPFTQRWTGRQSGRGLTEKKIRKIKQKLSKTRNLWDILPEDRGDVYRFLLKELYSKVGAIFRGHLRTYSRELNDFRIARDMVNLSVVRNKKIKLVGCTTTGLSKYRPFLAALKPLVLLIEEAAETLEGTVTAGLFESLEQLILVGDHKQLQANCNNQVLQKAPYNLGKSMFERLITNDISYIMLQRQRRMIPDIRKLLCMEEHSIYPELKDHPSVLDRVTNRKPVEGMGGCDTFFFHHQWSENRDNDASRYNLQEAEMIANFFLYLVFNGVPVDKITILTFYNGQRKTILKQLRKLPVLRGETYFNVFTVDSYQGEENDIVLLSLVRSNAHLGIGFLENQNRLVVSLSRARRGLYIFGNAVTLAGADEGHIWTLVFKTMITQGHATYVNADGSPGSGLPITCQKHGNTTEMFEPDDWVKIQGGGCPIKCSETLSCGHACPITCHPFTHDRIVCKEECSVVLECGHTCTSSCGALCCCVTCRLESQEQIQGSTSDSDADLSNLLALRNINTQAKVSRGSKYIEGNKTMAQTMNDAAKSWQAYDPKQHDKELGNRRLEDRTTLMNNSDSGYVITETFRPAVIQNGVRLEGKGRQKIVYKAGTVSKGTPSEVNTTASSSSGFGKQEIVRVNTPTDNAAVTISPAVVSSSSENMVLIEGLLGLDITTNEGKTSADAGKISDAVCEEIVEDLISFD</sequence>
<dbReference type="PANTHER" id="PTHR10887">
    <property type="entry name" value="DNA2/NAM7 HELICASE FAMILY"/>
    <property type="match status" value="1"/>
</dbReference>
<evidence type="ECO:0000259" key="3">
    <source>
        <dbReference type="Pfam" id="PF13087"/>
    </source>
</evidence>
<dbReference type="GO" id="GO:0004386">
    <property type="term" value="F:helicase activity"/>
    <property type="evidence" value="ECO:0007669"/>
    <property type="project" value="UniProtKB-KW"/>
</dbReference>
<dbReference type="InterPro" id="IPR047187">
    <property type="entry name" value="SF1_C_Upf1"/>
</dbReference>
<dbReference type="CDD" id="cd18808">
    <property type="entry name" value="SF1_C_Upf1"/>
    <property type="match status" value="1"/>
</dbReference>
<dbReference type="Proteomes" id="UP001629113">
    <property type="component" value="Unassembled WGS sequence"/>
</dbReference>
<dbReference type="InterPro" id="IPR041679">
    <property type="entry name" value="DNA2/NAM7-like_C"/>
</dbReference>
<dbReference type="InterPro" id="IPR045055">
    <property type="entry name" value="DNA2/NAM7-like"/>
</dbReference>
<keyword evidence="1 5" id="KW-0378">Hydrolase</keyword>
<organism evidence="5 6">
    <name type="scientific">Phlyctema vagabunda</name>
    <dbReference type="NCBI Taxonomy" id="108571"/>
    <lineage>
        <taxon>Eukaryota</taxon>
        <taxon>Fungi</taxon>
        <taxon>Dikarya</taxon>
        <taxon>Ascomycota</taxon>
        <taxon>Pezizomycotina</taxon>
        <taxon>Leotiomycetes</taxon>
        <taxon>Helotiales</taxon>
        <taxon>Dermateaceae</taxon>
        <taxon>Phlyctema</taxon>
    </lineage>
</organism>
<keyword evidence="1 5" id="KW-0067">ATP-binding</keyword>
<feature type="domain" description="ZNFX1" evidence="4">
    <location>
        <begin position="121"/>
        <end position="230"/>
    </location>
</feature>
<dbReference type="SUPFAM" id="SSF52540">
    <property type="entry name" value="P-loop containing nucleoside triphosphate hydrolases"/>
    <property type="match status" value="1"/>
</dbReference>
<keyword evidence="1 5" id="KW-0547">Nucleotide-binding</keyword>
<dbReference type="EMBL" id="JBFCZG010000005">
    <property type="protein sequence ID" value="KAL3422659.1"/>
    <property type="molecule type" value="Genomic_DNA"/>
</dbReference>
<dbReference type="Pfam" id="PF13086">
    <property type="entry name" value="AAA_11"/>
    <property type="match status" value="1"/>
</dbReference>
<protein>
    <submittedName>
        <fullName evidence="5">Helicase required for RNAi-mediated heterochromatin assembly 1</fullName>
    </submittedName>
</protein>
<dbReference type="InterPro" id="IPR027417">
    <property type="entry name" value="P-loop_NTPase"/>
</dbReference>
<dbReference type="PANTHER" id="PTHR10887:SF341">
    <property type="entry name" value="NFX1-TYPE ZINC FINGER-CONTAINING PROTEIN 1"/>
    <property type="match status" value="1"/>
</dbReference>
<evidence type="ECO:0000313" key="5">
    <source>
        <dbReference type="EMBL" id="KAL3422659.1"/>
    </source>
</evidence>
<keyword evidence="1 5" id="KW-0347">Helicase</keyword>
<feature type="domain" description="DNA2/NAM7 helicase helicase" evidence="2">
    <location>
        <begin position="324"/>
        <end position="705"/>
    </location>
</feature>
<name>A0ABR4PH45_9HELO</name>
<dbReference type="CDD" id="cd06008">
    <property type="entry name" value="NF-X1-zinc-finger"/>
    <property type="match status" value="1"/>
</dbReference>
<reference evidence="5 6" key="1">
    <citation type="submission" date="2024-06" db="EMBL/GenBank/DDBJ databases">
        <title>Complete genome of Phlyctema vagabunda strain 19-DSS-EL-015.</title>
        <authorList>
            <person name="Fiorenzani C."/>
        </authorList>
    </citation>
    <scope>NUCLEOTIDE SEQUENCE [LARGE SCALE GENOMIC DNA]</scope>
    <source>
        <strain evidence="5 6">19-DSS-EL-015</strain>
    </source>
</reference>
<gene>
    <name evidence="5" type="ORF">PVAG01_06815</name>
</gene>
<feature type="domain" description="DNA2/NAM7 helicase-like C-terminal" evidence="3">
    <location>
        <begin position="720"/>
        <end position="913"/>
    </location>
</feature>
<dbReference type="InterPro" id="IPR041677">
    <property type="entry name" value="DNA2/NAM7_AAA_11"/>
</dbReference>
<evidence type="ECO:0000256" key="1">
    <source>
        <dbReference type="ARBA" id="ARBA00022806"/>
    </source>
</evidence>
<keyword evidence="6" id="KW-1185">Reference proteome</keyword>
<dbReference type="Pfam" id="PF13087">
    <property type="entry name" value="AAA_12"/>
    <property type="match status" value="1"/>
</dbReference>
<comment type="caution">
    <text evidence="5">The sequence shown here is derived from an EMBL/GenBank/DDBJ whole genome shotgun (WGS) entry which is preliminary data.</text>
</comment>